<evidence type="ECO:0000259" key="2">
    <source>
        <dbReference type="Pfam" id="PF01926"/>
    </source>
</evidence>
<dbReference type="EMBL" id="MCFA01000012">
    <property type="protein sequence ID" value="ORY17427.1"/>
    <property type="molecule type" value="Genomic_DNA"/>
</dbReference>
<feature type="compositionally biased region" description="Polar residues" evidence="1">
    <location>
        <begin position="320"/>
        <end position="333"/>
    </location>
</feature>
<feature type="domain" description="G" evidence="2">
    <location>
        <begin position="38"/>
        <end position="146"/>
    </location>
</feature>
<dbReference type="SUPFAM" id="SSF52540">
    <property type="entry name" value="P-loop containing nucleoside triphosphate hydrolases"/>
    <property type="match status" value="1"/>
</dbReference>
<dbReference type="OrthoDB" id="8954335at2759"/>
<evidence type="ECO:0000313" key="4">
    <source>
        <dbReference type="Proteomes" id="UP000193144"/>
    </source>
</evidence>
<keyword evidence="4" id="KW-1185">Reference proteome</keyword>
<dbReference type="InterPro" id="IPR027417">
    <property type="entry name" value="P-loop_NTPase"/>
</dbReference>
<dbReference type="Pfam" id="PF01926">
    <property type="entry name" value="MMR_HSR1"/>
    <property type="match status" value="1"/>
</dbReference>
<evidence type="ECO:0000313" key="3">
    <source>
        <dbReference type="EMBL" id="ORY17427.1"/>
    </source>
</evidence>
<dbReference type="GO" id="GO:0016787">
    <property type="term" value="F:hydrolase activity"/>
    <property type="evidence" value="ECO:0007669"/>
    <property type="project" value="UniProtKB-KW"/>
</dbReference>
<dbReference type="Gene3D" id="3.40.50.300">
    <property type="entry name" value="P-loop containing nucleotide triphosphate hydrolases"/>
    <property type="match status" value="1"/>
</dbReference>
<sequence>MSLQTFKDGWKVVRDSVCNSLTPEIAAFFKKHAGADLIIVTGPAGVGKSSLIKCVTGRDLYIASTLKSGTTQTALVPAVIKGRRYLFLDMPGFNANDMDDFAIFRMLMTAMATIECFVRFRGLIYVDDFNATRMTPAARKILEWTQRFCGHSYMPNVTIVTTKWDGLNEKRIAQQLDHFQKLTDQPLMPFVSNGAERYHHGLIRDGDRWKVLDLEDHSEIRANLARNMIHDRYGSHSGLTLQVYDEIASGCTIETTSAGQWLARRNQTHTAGNTSQESNTRQSPGSSHDDSARGPPRPTPENPQPGTSRENSEQEPQRPTPENSQPRSSTFWSKINPEDIQPWIKLLDSAIRVYLSQGSSYTFSGHDGFDSSDMFEEGCFADEGSFFEGNGAGFAEDHFAHEGTSFEGNGAGFYEKPVETSWCSIM</sequence>
<dbReference type="GO" id="GO:0005525">
    <property type="term" value="F:GTP binding"/>
    <property type="evidence" value="ECO:0007669"/>
    <property type="project" value="InterPro"/>
</dbReference>
<comment type="caution">
    <text evidence="3">The sequence shown here is derived from an EMBL/GenBank/DDBJ whole genome shotgun (WGS) entry which is preliminary data.</text>
</comment>
<dbReference type="AlphaFoldDB" id="A0A1Y2A543"/>
<protein>
    <submittedName>
        <fullName evidence="3">p-loop containing nucleoside triphosphate hydrolase protein</fullName>
    </submittedName>
</protein>
<evidence type="ECO:0000256" key="1">
    <source>
        <dbReference type="SAM" id="MobiDB-lite"/>
    </source>
</evidence>
<feature type="region of interest" description="Disordered" evidence="1">
    <location>
        <begin position="267"/>
        <end position="333"/>
    </location>
</feature>
<gene>
    <name evidence="3" type="ORF">BCR34DRAFT_37930</name>
</gene>
<reference evidence="3 4" key="1">
    <citation type="submission" date="2016-07" db="EMBL/GenBank/DDBJ databases">
        <title>Pervasive Adenine N6-methylation of Active Genes in Fungi.</title>
        <authorList>
            <consortium name="DOE Joint Genome Institute"/>
            <person name="Mondo S.J."/>
            <person name="Dannebaum R.O."/>
            <person name="Kuo R.C."/>
            <person name="Labutti K."/>
            <person name="Haridas S."/>
            <person name="Kuo A."/>
            <person name="Salamov A."/>
            <person name="Ahrendt S.R."/>
            <person name="Lipzen A."/>
            <person name="Sullivan W."/>
            <person name="Andreopoulos W.B."/>
            <person name="Clum A."/>
            <person name="Lindquist E."/>
            <person name="Daum C."/>
            <person name="Ramamoorthy G.K."/>
            <person name="Gryganskyi A."/>
            <person name="Culley D."/>
            <person name="Magnuson J.K."/>
            <person name="James T.Y."/>
            <person name="O'Malley M.A."/>
            <person name="Stajich J.E."/>
            <person name="Spatafora J.W."/>
            <person name="Visel A."/>
            <person name="Grigoriev I.V."/>
        </authorList>
    </citation>
    <scope>NUCLEOTIDE SEQUENCE [LARGE SCALE GENOMIC DNA]</scope>
    <source>
        <strain evidence="3 4">CBS 115471</strain>
    </source>
</reference>
<name>A0A1Y2A543_9PLEO</name>
<dbReference type="Proteomes" id="UP000193144">
    <property type="component" value="Unassembled WGS sequence"/>
</dbReference>
<proteinExistence type="predicted"/>
<accession>A0A1Y2A543</accession>
<feature type="compositionally biased region" description="Polar residues" evidence="1">
    <location>
        <begin position="268"/>
        <end position="286"/>
    </location>
</feature>
<dbReference type="InterPro" id="IPR006073">
    <property type="entry name" value="GTP-bd"/>
</dbReference>
<organism evidence="3 4">
    <name type="scientific">Clohesyomyces aquaticus</name>
    <dbReference type="NCBI Taxonomy" id="1231657"/>
    <lineage>
        <taxon>Eukaryota</taxon>
        <taxon>Fungi</taxon>
        <taxon>Dikarya</taxon>
        <taxon>Ascomycota</taxon>
        <taxon>Pezizomycotina</taxon>
        <taxon>Dothideomycetes</taxon>
        <taxon>Pleosporomycetidae</taxon>
        <taxon>Pleosporales</taxon>
        <taxon>Lindgomycetaceae</taxon>
        <taxon>Clohesyomyces</taxon>
    </lineage>
</organism>
<keyword evidence="3" id="KW-0378">Hydrolase</keyword>